<accession>A0A7I8KYP6</accession>
<proteinExistence type="predicted"/>
<reference evidence="1" key="1">
    <citation type="submission" date="2020-02" db="EMBL/GenBank/DDBJ databases">
        <authorList>
            <person name="Scholz U."/>
            <person name="Mascher M."/>
            <person name="Fiebig A."/>
        </authorList>
    </citation>
    <scope>NUCLEOTIDE SEQUENCE</scope>
</reference>
<keyword evidence="2" id="KW-1185">Reference proteome</keyword>
<protein>
    <submittedName>
        <fullName evidence="1">Uncharacterized protein</fullName>
    </submittedName>
</protein>
<dbReference type="Proteomes" id="UP000663760">
    <property type="component" value="Chromosome 9"/>
</dbReference>
<sequence length="32" mass="3666">MYLRFPINWAKIECNLCSSSDETMVEGKGSQK</sequence>
<dbReference type="EMBL" id="LR746272">
    <property type="protein sequence ID" value="CAA7402923.1"/>
    <property type="molecule type" value="Genomic_DNA"/>
</dbReference>
<evidence type="ECO:0000313" key="2">
    <source>
        <dbReference type="Proteomes" id="UP000663760"/>
    </source>
</evidence>
<gene>
    <name evidence="1" type="ORF">SI8410_09013601</name>
</gene>
<evidence type="ECO:0000313" key="1">
    <source>
        <dbReference type="EMBL" id="CAA7402923.1"/>
    </source>
</evidence>
<dbReference type="AlphaFoldDB" id="A0A7I8KYP6"/>
<name>A0A7I8KYP6_SPIIN</name>
<organism evidence="1 2">
    <name type="scientific">Spirodela intermedia</name>
    <name type="common">Intermediate duckweed</name>
    <dbReference type="NCBI Taxonomy" id="51605"/>
    <lineage>
        <taxon>Eukaryota</taxon>
        <taxon>Viridiplantae</taxon>
        <taxon>Streptophyta</taxon>
        <taxon>Embryophyta</taxon>
        <taxon>Tracheophyta</taxon>
        <taxon>Spermatophyta</taxon>
        <taxon>Magnoliopsida</taxon>
        <taxon>Liliopsida</taxon>
        <taxon>Araceae</taxon>
        <taxon>Lemnoideae</taxon>
        <taxon>Spirodela</taxon>
    </lineage>
</organism>